<gene>
    <name evidence="4" type="ORF">ANCCAN_26197</name>
</gene>
<dbReference type="AlphaFoldDB" id="A0A368F7D5"/>
<dbReference type="OrthoDB" id="672793at2759"/>
<feature type="signal peptide" evidence="2">
    <location>
        <begin position="1"/>
        <end position="21"/>
    </location>
</feature>
<dbReference type="SUPFAM" id="SSF54197">
    <property type="entry name" value="HIT-like"/>
    <property type="match status" value="1"/>
</dbReference>
<accession>A0A368F7D5</accession>
<dbReference type="InterPro" id="IPR036265">
    <property type="entry name" value="HIT-like_sf"/>
</dbReference>
<dbReference type="Gene3D" id="3.30.428.10">
    <property type="entry name" value="HIT-like"/>
    <property type="match status" value="1"/>
</dbReference>
<evidence type="ECO:0000313" key="5">
    <source>
        <dbReference type="Proteomes" id="UP000252519"/>
    </source>
</evidence>
<dbReference type="InterPro" id="IPR011146">
    <property type="entry name" value="HIT-like"/>
</dbReference>
<evidence type="ECO:0000313" key="4">
    <source>
        <dbReference type="EMBL" id="RCN28064.1"/>
    </source>
</evidence>
<comment type="caution">
    <text evidence="1">Lacks conserved residue(s) required for the propagation of feature annotation.</text>
</comment>
<comment type="caution">
    <text evidence="4">The sequence shown here is derived from an EMBL/GenBank/DDBJ whole genome shotgun (WGS) entry which is preliminary data.</text>
</comment>
<dbReference type="Proteomes" id="UP000252519">
    <property type="component" value="Unassembled WGS sequence"/>
</dbReference>
<dbReference type="PANTHER" id="PTHR23089">
    <property type="entry name" value="HISTIDINE TRIAD HIT PROTEIN"/>
    <property type="match status" value="1"/>
</dbReference>
<dbReference type="PRINTS" id="PR00332">
    <property type="entry name" value="HISTRIAD"/>
</dbReference>
<evidence type="ECO:0000256" key="2">
    <source>
        <dbReference type="SAM" id="SignalP"/>
    </source>
</evidence>
<name>A0A368F7D5_ANCCA</name>
<feature type="domain" description="HIT" evidence="3">
    <location>
        <begin position="59"/>
        <end position="150"/>
    </location>
</feature>
<organism evidence="4 5">
    <name type="scientific">Ancylostoma caninum</name>
    <name type="common">Dog hookworm</name>
    <dbReference type="NCBI Taxonomy" id="29170"/>
    <lineage>
        <taxon>Eukaryota</taxon>
        <taxon>Metazoa</taxon>
        <taxon>Ecdysozoa</taxon>
        <taxon>Nematoda</taxon>
        <taxon>Chromadorea</taxon>
        <taxon>Rhabditida</taxon>
        <taxon>Rhabditina</taxon>
        <taxon>Rhabditomorpha</taxon>
        <taxon>Strongyloidea</taxon>
        <taxon>Ancylostomatidae</taxon>
        <taxon>Ancylostomatinae</taxon>
        <taxon>Ancylostoma</taxon>
    </lineage>
</organism>
<keyword evidence="2" id="KW-0732">Signal</keyword>
<evidence type="ECO:0000256" key="1">
    <source>
        <dbReference type="PROSITE-ProRule" id="PRU00464"/>
    </source>
</evidence>
<evidence type="ECO:0000259" key="3">
    <source>
        <dbReference type="PROSITE" id="PS51084"/>
    </source>
</evidence>
<dbReference type="GO" id="GO:0003824">
    <property type="term" value="F:catalytic activity"/>
    <property type="evidence" value="ECO:0007669"/>
    <property type="project" value="InterPro"/>
</dbReference>
<protein>
    <submittedName>
        <fullName evidence="4">Histidine triad domain protein</fullName>
    </submittedName>
</protein>
<dbReference type="InterPro" id="IPR001310">
    <property type="entry name" value="Histidine_triad_HIT"/>
</dbReference>
<sequence>MSFHRLAPVCCLLVLPRCCGPLKSTLRSGKLAGTTSILVRQKMTEVEKAQAAVRENDTIFGKIIRKEIPAKVIFEDDEVLAFHDVSPQAPVHFLVIPKRRVAMLQEAEDTVSEARIYKFLKRGGGPKQVERRAAYTLLSNSSFTSSVLML</sequence>
<dbReference type="STRING" id="29170.A0A368F7D5"/>
<dbReference type="PROSITE" id="PS51084">
    <property type="entry name" value="HIT_2"/>
    <property type="match status" value="1"/>
</dbReference>
<keyword evidence="5" id="KW-1185">Reference proteome</keyword>
<dbReference type="Pfam" id="PF01230">
    <property type="entry name" value="HIT"/>
    <property type="match status" value="1"/>
</dbReference>
<reference evidence="4 5" key="1">
    <citation type="submission" date="2014-10" db="EMBL/GenBank/DDBJ databases">
        <title>Draft genome of the hookworm Ancylostoma caninum.</title>
        <authorList>
            <person name="Mitreva M."/>
        </authorList>
    </citation>
    <scope>NUCLEOTIDE SEQUENCE [LARGE SCALE GENOMIC DNA]</scope>
    <source>
        <strain evidence="4 5">Baltimore</strain>
    </source>
</reference>
<dbReference type="EMBL" id="JOJR01003088">
    <property type="protein sequence ID" value="RCN28064.1"/>
    <property type="molecule type" value="Genomic_DNA"/>
</dbReference>
<feature type="chain" id="PRO_5016620678" evidence="2">
    <location>
        <begin position="22"/>
        <end position="150"/>
    </location>
</feature>
<proteinExistence type="predicted"/>